<evidence type="ECO:0000256" key="2">
    <source>
        <dbReference type="ARBA" id="ARBA00022840"/>
    </source>
</evidence>
<dbReference type="InterPro" id="IPR001270">
    <property type="entry name" value="ClpA/B"/>
</dbReference>
<dbReference type="InterPro" id="IPR003593">
    <property type="entry name" value="AAA+_ATPase"/>
</dbReference>
<dbReference type="Pfam" id="PF07724">
    <property type="entry name" value="AAA_2"/>
    <property type="match status" value="1"/>
</dbReference>
<dbReference type="GO" id="GO:0016887">
    <property type="term" value="F:ATP hydrolysis activity"/>
    <property type="evidence" value="ECO:0007669"/>
    <property type="project" value="InterPro"/>
</dbReference>
<gene>
    <name evidence="5" type="ORF">MNB_SV-15-670</name>
</gene>
<dbReference type="SMART" id="SM01086">
    <property type="entry name" value="ClpB_D2-small"/>
    <property type="match status" value="1"/>
</dbReference>
<dbReference type="InterPro" id="IPR050130">
    <property type="entry name" value="ClpA_ClpB"/>
</dbReference>
<dbReference type="InterPro" id="IPR003959">
    <property type="entry name" value="ATPase_AAA_core"/>
</dbReference>
<dbReference type="PANTHER" id="PTHR11638:SF18">
    <property type="entry name" value="HEAT SHOCK PROTEIN 104"/>
    <property type="match status" value="1"/>
</dbReference>
<dbReference type="InterPro" id="IPR019489">
    <property type="entry name" value="Clp_ATPase_C"/>
</dbReference>
<dbReference type="InterPro" id="IPR027417">
    <property type="entry name" value="P-loop_NTPase"/>
</dbReference>
<keyword evidence="1" id="KW-0547">Nucleotide-binding</keyword>
<accession>A0A1W1EHP9</accession>
<reference evidence="5" key="1">
    <citation type="submission" date="2016-10" db="EMBL/GenBank/DDBJ databases">
        <authorList>
            <person name="de Groot N.N."/>
        </authorList>
    </citation>
    <scope>NUCLEOTIDE SEQUENCE</scope>
</reference>
<dbReference type="EMBL" id="FRYL01000007">
    <property type="protein sequence ID" value="SHO80398.1"/>
    <property type="molecule type" value="Genomic_DNA"/>
</dbReference>
<dbReference type="PRINTS" id="PR00300">
    <property type="entry name" value="CLPPROTEASEA"/>
</dbReference>
<organism evidence="5">
    <name type="scientific">hydrothermal vent metagenome</name>
    <dbReference type="NCBI Taxonomy" id="652676"/>
    <lineage>
        <taxon>unclassified sequences</taxon>
        <taxon>metagenomes</taxon>
        <taxon>ecological metagenomes</taxon>
    </lineage>
</organism>
<keyword evidence="2" id="KW-0067">ATP-binding</keyword>
<evidence type="ECO:0000259" key="3">
    <source>
        <dbReference type="SMART" id="SM00382"/>
    </source>
</evidence>
<feature type="domain" description="AAA+ ATPase" evidence="3">
    <location>
        <begin position="319"/>
        <end position="492"/>
    </location>
</feature>
<dbReference type="SUPFAM" id="SSF52540">
    <property type="entry name" value="P-loop containing nucleoside triphosphate hydrolases"/>
    <property type="match status" value="1"/>
</dbReference>
<evidence type="ECO:0000313" key="5">
    <source>
        <dbReference type="EMBL" id="SHO80398.1"/>
    </source>
</evidence>
<dbReference type="CDD" id="cd19499">
    <property type="entry name" value="RecA-like_ClpB_Hsp104-like"/>
    <property type="match status" value="1"/>
</dbReference>
<dbReference type="GO" id="GO:0005737">
    <property type="term" value="C:cytoplasm"/>
    <property type="evidence" value="ECO:0007669"/>
    <property type="project" value="TreeGrafter"/>
</dbReference>
<dbReference type="GO" id="GO:0034605">
    <property type="term" value="P:cellular response to heat"/>
    <property type="evidence" value="ECO:0007669"/>
    <property type="project" value="TreeGrafter"/>
</dbReference>
<dbReference type="PANTHER" id="PTHR11638">
    <property type="entry name" value="ATP-DEPENDENT CLP PROTEASE"/>
    <property type="match status" value="1"/>
</dbReference>
<protein>
    <submittedName>
        <fullName evidence="5">ClpB protein</fullName>
    </submittedName>
</protein>
<dbReference type="Gene3D" id="1.10.8.60">
    <property type="match status" value="1"/>
</dbReference>
<dbReference type="SMART" id="SM00382">
    <property type="entry name" value="AAA"/>
    <property type="match status" value="1"/>
</dbReference>
<dbReference type="Gene3D" id="3.40.50.300">
    <property type="entry name" value="P-loop containing nucleotide triphosphate hydrolases"/>
    <property type="match status" value="1"/>
</dbReference>
<dbReference type="AlphaFoldDB" id="A0A1W1EHP9"/>
<proteinExistence type="predicted"/>
<evidence type="ECO:0000256" key="1">
    <source>
        <dbReference type="ARBA" id="ARBA00022741"/>
    </source>
</evidence>
<dbReference type="Pfam" id="PF10431">
    <property type="entry name" value="ClpB_D2-small"/>
    <property type="match status" value="1"/>
</dbReference>
<sequence>MQKPKWAREIERFISVKSQFILWGNIYDIYPYQRDSAIIPLTLTNYLSNLLSEYELIVQYEPLVGFSLLKGDGESFKKVTSCGLKNGYYQTSMIKSIDIIEKLVNNSDVYATVILNFSSRLHDIAGDDINELYYRAFRLLQNATAKIIGDSSVPKFNLLFWFIDKENDMPPWYSIDNPKIKVLPLPKPDFLIRKAIISKLSSKIIGFNNIPQQKQDDIISSFVDETNELFANEILSIITLAIREKIEFSKISEAIKMYKLGIVENEWAKISTQKILNASSELSKRVKGQERAINKVSEILKRAYFNLSGAQYSKHSSRPKGVLFFAGATGVGKTELAKSITKLIFGSETNYIRFDMSEFSASHSDQRLLGAPPGYVGYEMGGELTNAIKQNPFSVILFDEIEKADPKILDIFLQILDDGRLTSGRGETVYFSEALIIFTSNLGIYDVTPNGERVQKVNFNMSYEQMSKTIMESIEDFFKYRLQRAEILNRIGKNIIVFDFIREESAKEIFDKMVITLVENIKENYDIGIKMSKKAKEKLTNLATQDLSMGGRGVGNELEEILVNPLSSLIFEMNLQKGDEIGIYDVSCEEGICKLVAKKLSI</sequence>
<dbReference type="GO" id="GO:0005524">
    <property type="term" value="F:ATP binding"/>
    <property type="evidence" value="ECO:0007669"/>
    <property type="project" value="UniProtKB-KW"/>
</dbReference>
<evidence type="ECO:0000259" key="4">
    <source>
        <dbReference type="SMART" id="SM01086"/>
    </source>
</evidence>
<name>A0A1W1EHP9_9ZZZZ</name>
<feature type="domain" description="Clp ATPase C-terminal" evidence="4">
    <location>
        <begin position="501"/>
        <end position="594"/>
    </location>
</feature>